<proteinExistence type="predicted"/>
<keyword evidence="3" id="KW-1185">Reference proteome</keyword>
<dbReference type="Proteomes" id="UP001229651">
    <property type="component" value="Unassembled WGS sequence"/>
</dbReference>
<evidence type="ECO:0000256" key="1">
    <source>
        <dbReference type="SAM" id="MobiDB-lite"/>
    </source>
</evidence>
<dbReference type="EMBL" id="JAUSUT010000001">
    <property type="protein sequence ID" value="MDQ0380215.1"/>
    <property type="molecule type" value="Genomic_DNA"/>
</dbReference>
<protein>
    <submittedName>
        <fullName evidence="2">Uncharacterized protein</fullName>
    </submittedName>
</protein>
<feature type="region of interest" description="Disordered" evidence="1">
    <location>
        <begin position="1"/>
        <end position="49"/>
    </location>
</feature>
<gene>
    <name evidence="2" type="ORF">FB470_004209</name>
</gene>
<organism evidence="2 3">
    <name type="scientific">Amycolatopsis thermophila</name>
    <dbReference type="NCBI Taxonomy" id="206084"/>
    <lineage>
        <taxon>Bacteria</taxon>
        <taxon>Bacillati</taxon>
        <taxon>Actinomycetota</taxon>
        <taxon>Actinomycetes</taxon>
        <taxon>Pseudonocardiales</taxon>
        <taxon>Pseudonocardiaceae</taxon>
        <taxon>Amycolatopsis</taxon>
    </lineage>
</organism>
<sequence>MQACGRVDPRQVRDGWAPGLHARVLSGGHFPPEERPREVTRRDAGHRLR</sequence>
<evidence type="ECO:0000313" key="3">
    <source>
        <dbReference type="Proteomes" id="UP001229651"/>
    </source>
</evidence>
<feature type="compositionally biased region" description="Basic and acidic residues" evidence="1">
    <location>
        <begin position="31"/>
        <end position="49"/>
    </location>
</feature>
<accession>A0ABU0EZD6</accession>
<dbReference type="RefSeq" id="WP_306994030.1">
    <property type="nucleotide sequence ID" value="NZ_JAUSUT010000001.1"/>
</dbReference>
<reference evidence="2 3" key="1">
    <citation type="submission" date="2023-07" db="EMBL/GenBank/DDBJ databases">
        <title>Sequencing the genomes of 1000 actinobacteria strains.</title>
        <authorList>
            <person name="Klenk H.-P."/>
        </authorList>
    </citation>
    <scope>NUCLEOTIDE SEQUENCE [LARGE SCALE GENOMIC DNA]</scope>
    <source>
        <strain evidence="2 3">DSM 45805</strain>
    </source>
</reference>
<comment type="caution">
    <text evidence="2">The sequence shown here is derived from an EMBL/GenBank/DDBJ whole genome shotgun (WGS) entry which is preliminary data.</text>
</comment>
<name>A0ABU0EZD6_9PSEU</name>
<evidence type="ECO:0000313" key="2">
    <source>
        <dbReference type="EMBL" id="MDQ0380215.1"/>
    </source>
</evidence>